<dbReference type="Pfam" id="PF07592">
    <property type="entry name" value="DDE_Tnp_ISAZ013"/>
    <property type="match status" value="1"/>
</dbReference>
<evidence type="ECO:0000313" key="1">
    <source>
        <dbReference type="EMBL" id="CAA6826461.1"/>
    </source>
</evidence>
<organism evidence="1">
    <name type="scientific">uncultured Thiotrichaceae bacterium</name>
    <dbReference type="NCBI Taxonomy" id="298394"/>
    <lineage>
        <taxon>Bacteria</taxon>
        <taxon>Pseudomonadati</taxon>
        <taxon>Pseudomonadota</taxon>
        <taxon>Gammaproteobacteria</taxon>
        <taxon>Thiotrichales</taxon>
        <taxon>Thiotrichaceae</taxon>
        <taxon>environmental samples</taxon>
    </lineage>
</organism>
<sequence length="187" mass="21087">METLAADYADLLRSGAQKLTGHKRRLFVAEVTLKLCGGNARLAESQFGWGRQTIRKGLQELDEGIRLPDNFQARGSKRLEDKVSGLEKAIRELAEPQTQTDPELKSSRRYLNLSAREVLEGLRAQEWAEDDLPGERSMRRILNRLGYRLKRIQKGRPLKKTADTDTVFANVKAVKAACRGDPTVLEI</sequence>
<dbReference type="EMBL" id="CACVAT010000426">
    <property type="protein sequence ID" value="CAA6826461.1"/>
    <property type="molecule type" value="Genomic_DNA"/>
</dbReference>
<proteinExistence type="predicted"/>
<dbReference type="InterPro" id="IPR011518">
    <property type="entry name" value="Transposase_36"/>
</dbReference>
<accession>A0A6S6TV25</accession>
<gene>
    <name evidence="1" type="ORF">HELGO_WM18730</name>
</gene>
<dbReference type="AlphaFoldDB" id="A0A6S6TV25"/>
<reference evidence="1" key="1">
    <citation type="submission" date="2020-01" db="EMBL/GenBank/DDBJ databases">
        <authorList>
            <person name="Meier V. D."/>
            <person name="Meier V D."/>
        </authorList>
    </citation>
    <scope>NUCLEOTIDE SEQUENCE</scope>
    <source>
        <strain evidence="1">HLG_WM_MAG_09</strain>
    </source>
</reference>
<evidence type="ECO:0008006" key="2">
    <source>
        <dbReference type="Google" id="ProtNLM"/>
    </source>
</evidence>
<protein>
    <recommendedName>
        <fullName evidence="2">Transposase</fullName>
    </recommendedName>
</protein>
<name>A0A6S6TV25_9GAMM</name>